<dbReference type="Gene3D" id="3.30.310.80">
    <property type="entry name" value="Kinase associated domain 1, KA1"/>
    <property type="match status" value="1"/>
</dbReference>
<keyword evidence="11" id="KW-1185">Reference proteome</keyword>
<evidence type="ECO:0000256" key="3">
    <source>
        <dbReference type="ARBA" id="ARBA00022679"/>
    </source>
</evidence>
<keyword evidence="2" id="KW-0723">Serine/threonine-protein kinase</keyword>
<dbReference type="PROSITE" id="PS50032">
    <property type="entry name" value="KA1"/>
    <property type="match status" value="1"/>
</dbReference>
<dbReference type="OrthoDB" id="1717948at2759"/>
<feature type="domain" description="KA1" evidence="9">
    <location>
        <begin position="58"/>
        <end position="106"/>
    </location>
</feature>
<dbReference type="Pfam" id="PF02149">
    <property type="entry name" value="KA1"/>
    <property type="match status" value="1"/>
</dbReference>
<dbReference type="GeneID" id="110701307"/>
<dbReference type="EC" id="2.7.11.1" evidence="1"/>
<dbReference type="EnsemblPlants" id="AUR62006884-RA">
    <property type="protein sequence ID" value="AUR62006884-RA:cds"/>
    <property type="gene ID" value="AUR62006884"/>
</dbReference>
<evidence type="ECO:0000259" key="9">
    <source>
        <dbReference type="PROSITE" id="PS50032"/>
    </source>
</evidence>
<organism evidence="10 11">
    <name type="scientific">Chenopodium quinoa</name>
    <name type="common">Quinoa</name>
    <dbReference type="NCBI Taxonomy" id="63459"/>
    <lineage>
        <taxon>Eukaryota</taxon>
        <taxon>Viridiplantae</taxon>
        <taxon>Streptophyta</taxon>
        <taxon>Embryophyta</taxon>
        <taxon>Tracheophyta</taxon>
        <taxon>Spermatophyta</taxon>
        <taxon>Magnoliopsida</taxon>
        <taxon>eudicotyledons</taxon>
        <taxon>Gunneridae</taxon>
        <taxon>Pentapetalae</taxon>
        <taxon>Caryophyllales</taxon>
        <taxon>Chenopodiaceae</taxon>
        <taxon>Chenopodioideae</taxon>
        <taxon>Atripliceae</taxon>
        <taxon>Chenopodium</taxon>
    </lineage>
</organism>
<name>A0A803L4U5_CHEQI</name>
<sequence length="107" mass="12350">MTEALKALQKLNVCWKKIGHYSMKCKRIPGILGHHEVIVDNPVHSSDEESSIAENDAVLRSPNVVKFELQLYKAPEEKYLLDQRWVQGPWILFLDLCTAFLAQFRVL</sequence>
<evidence type="ECO:0000256" key="5">
    <source>
        <dbReference type="ARBA" id="ARBA00022777"/>
    </source>
</evidence>
<protein>
    <recommendedName>
        <fullName evidence="1">non-specific serine/threonine protein kinase</fullName>
        <ecNumber evidence="1">2.7.11.1</ecNumber>
    </recommendedName>
</protein>
<dbReference type="Proteomes" id="UP000596660">
    <property type="component" value="Unplaced"/>
</dbReference>
<keyword evidence="5" id="KW-0418">Kinase</keyword>
<dbReference type="GO" id="GO:0004674">
    <property type="term" value="F:protein serine/threonine kinase activity"/>
    <property type="evidence" value="ECO:0007669"/>
    <property type="project" value="UniProtKB-KW"/>
</dbReference>
<evidence type="ECO:0000313" key="11">
    <source>
        <dbReference type="Proteomes" id="UP000596660"/>
    </source>
</evidence>
<evidence type="ECO:0000256" key="8">
    <source>
        <dbReference type="ARBA" id="ARBA00048679"/>
    </source>
</evidence>
<dbReference type="RefSeq" id="XP_021734632.1">
    <property type="nucleotide sequence ID" value="XM_021878940.1"/>
</dbReference>
<proteinExistence type="predicted"/>
<evidence type="ECO:0000256" key="4">
    <source>
        <dbReference type="ARBA" id="ARBA00022741"/>
    </source>
</evidence>
<dbReference type="SUPFAM" id="SSF103243">
    <property type="entry name" value="KA1-like"/>
    <property type="match status" value="1"/>
</dbReference>
<dbReference type="KEGG" id="cqi:110701307"/>
<dbReference type="InterPro" id="IPR028375">
    <property type="entry name" value="KA1/Ssp2_C"/>
</dbReference>
<accession>A0A803L4U5</accession>
<keyword evidence="4" id="KW-0547">Nucleotide-binding</keyword>
<evidence type="ECO:0000313" key="10">
    <source>
        <dbReference type="EnsemblPlants" id="AUR62006884-RA:cds"/>
    </source>
</evidence>
<evidence type="ECO:0000256" key="6">
    <source>
        <dbReference type="ARBA" id="ARBA00022840"/>
    </source>
</evidence>
<comment type="catalytic activity">
    <reaction evidence="8">
        <text>L-seryl-[protein] + ATP = O-phospho-L-seryl-[protein] + ADP + H(+)</text>
        <dbReference type="Rhea" id="RHEA:17989"/>
        <dbReference type="Rhea" id="RHEA-COMP:9863"/>
        <dbReference type="Rhea" id="RHEA-COMP:11604"/>
        <dbReference type="ChEBI" id="CHEBI:15378"/>
        <dbReference type="ChEBI" id="CHEBI:29999"/>
        <dbReference type="ChEBI" id="CHEBI:30616"/>
        <dbReference type="ChEBI" id="CHEBI:83421"/>
        <dbReference type="ChEBI" id="CHEBI:456216"/>
        <dbReference type="EC" id="2.7.11.1"/>
    </reaction>
</comment>
<evidence type="ECO:0000256" key="7">
    <source>
        <dbReference type="ARBA" id="ARBA00047899"/>
    </source>
</evidence>
<dbReference type="AlphaFoldDB" id="A0A803L4U5"/>
<reference evidence="10" key="2">
    <citation type="submission" date="2021-03" db="UniProtKB">
        <authorList>
            <consortium name="EnsemblPlants"/>
        </authorList>
    </citation>
    <scope>IDENTIFICATION</scope>
</reference>
<dbReference type="RefSeq" id="XP_021734631.1">
    <property type="nucleotide sequence ID" value="XM_021878939.1"/>
</dbReference>
<evidence type="ECO:0000256" key="2">
    <source>
        <dbReference type="ARBA" id="ARBA00022527"/>
    </source>
</evidence>
<dbReference type="GO" id="GO:0005524">
    <property type="term" value="F:ATP binding"/>
    <property type="evidence" value="ECO:0007669"/>
    <property type="project" value="UniProtKB-KW"/>
</dbReference>
<dbReference type="Gramene" id="AUR62006884-RA">
    <property type="protein sequence ID" value="AUR62006884-RA:cds"/>
    <property type="gene ID" value="AUR62006884"/>
</dbReference>
<keyword evidence="3" id="KW-0808">Transferase</keyword>
<evidence type="ECO:0000256" key="1">
    <source>
        <dbReference type="ARBA" id="ARBA00012513"/>
    </source>
</evidence>
<gene>
    <name evidence="10" type="primary">LOC110701307</name>
</gene>
<reference evidence="10" key="1">
    <citation type="journal article" date="2017" name="Nature">
        <title>The genome of Chenopodium quinoa.</title>
        <authorList>
            <person name="Jarvis D.E."/>
            <person name="Ho Y.S."/>
            <person name="Lightfoot D.J."/>
            <person name="Schmoeckel S.M."/>
            <person name="Li B."/>
            <person name="Borm T.J.A."/>
            <person name="Ohyanagi H."/>
            <person name="Mineta K."/>
            <person name="Michell C.T."/>
            <person name="Saber N."/>
            <person name="Kharbatia N.M."/>
            <person name="Rupper R.R."/>
            <person name="Sharp A.R."/>
            <person name="Dally N."/>
            <person name="Boughton B.A."/>
            <person name="Woo Y.H."/>
            <person name="Gao G."/>
            <person name="Schijlen E.G.W.M."/>
            <person name="Guo X."/>
            <person name="Momin A.A."/>
            <person name="Negrao S."/>
            <person name="Al-Babili S."/>
            <person name="Gehring C."/>
            <person name="Roessner U."/>
            <person name="Jung C."/>
            <person name="Murphy K."/>
            <person name="Arold S.T."/>
            <person name="Gojobori T."/>
            <person name="van der Linden C.G."/>
            <person name="van Loo E.N."/>
            <person name="Jellen E.N."/>
            <person name="Maughan P.J."/>
            <person name="Tester M."/>
        </authorList>
    </citation>
    <scope>NUCLEOTIDE SEQUENCE [LARGE SCALE GENOMIC DNA]</scope>
    <source>
        <strain evidence="10">cv. PI 614886</strain>
    </source>
</reference>
<keyword evidence="6" id="KW-0067">ATP-binding</keyword>
<dbReference type="OMA" id="KIGHYSM"/>
<dbReference type="InterPro" id="IPR001772">
    <property type="entry name" value="KA1_dom"/>
</dbReference>
<comment type="catalytic activity">
    <reaction evidence="7">
        <text>L-threonyl-[protein] + ATP = O-phospho-L-threonyl-[protein] + ADP + H(+)</text>
        <dbReference type="Rhea" id="RHEA:46608"/>
        <dbReference type="Rhea" id="RHEA-COMP:11060"/>
        <dbReference type="Rhea" id="RHEA-COMP:11605"/>
        <dbReference type="ChEBI" id="CHEBI:15378"/>
        <dbReference type="ChEBI" id="CHEBI:30013"/>
        <dbReference type="ChEBI" id="CHEBI:30616"/>
        <dbReference type="ChEBI" id="CHEBI:61977"/>
        <dbReference type="ChEBI" id="CHEBI:456216"/>
        <dbReference type="EC" id="2.7.11.1"/>
    </reaction>
</comment>